<sequence length="298" mass="31713">MNGPESLAFLAGLVRARAGIVLTPDKAYMLETRLAPLLARTGLGSLDALAARLRGGGPGAEPLAREVVEALTTNESSFFRDGKPFEHLRRLLPRLAAARPAGQPLRVWSAACSTGQEAYSVAMLAADPATWAGRGAAARVEILGTDIAREVLARAREGLYTQFEVQRGLPVQLLVRHFRPEGDGARWRIAPELRAMARFEAFNLLDDPRRLGRFDVILCRNVLIYFDTPTKAAVLNALAGQLAPDGVLYLGGAETVLGLTDRLQPLPCERTAYTLAPTGGAAATTGAGSSGLRPAHAA</sequence>
<dbReference type="InterPro" id="IPR029063">
    <property type="entry name" value="SAM-dependent_MTases_sf"/>
</dbReference>
<dbReference type="Gene3D" id="1.10.155.10">
    <property type="entry name" value="Chemotaxis receptor methyltransferase CheR, N-terminal domain"/>
    <property type="match status" value="1"/>
</dbReference>
<name>A0A8J3EAK3_9PROT</name>
<dbReference type="AlphaFoldDB" id="A0A8J3EAK3"/>
<reference evidence="7 8" key="1">
    <citation type="journal article" date="2014" name="Int. J. Syst. Evol. Microbiol.">
        <title>Complete genome sequence of Corynebacterium casei LMG S-19264T (=DSM 44701T), isolated from a smear-ripened cheese.</title>
        <authorList>
            <consortium name="US DOE Joint Genome Institute (JGI-PGF)"/>
            <person name="Walter F."/>
            <person name="Albersmeier A."/>
            <person name="Kalinowski J."/>
            <person name="Ruckert C."/>
        </authorList>
    </citation>
    <scope>NUCLEOTIDE SEQUENCE [LARGE SCALE GENOMIC DNA]</scope>
    <source>
        <strain evidence="7 8">CGMCC 1.16330</strain>
    </source>
</reference>
<dbReference type="EC" id="2.1.1.80" evidence="2"/>
<protein>
    <recommendedName>
        <fullName evidence="2">protein-glutamate O-methyltransferase</fullName>
        <ecNumber evidence="2">2.1.1.80</ecNumber>
    </recommendedName>
</protein>
<evidence type="ECO:0000256" key="2">
    <source>
        <dbReference type="ARBA" id="ARBA00012534"/>
    </source>
</evidence>
<keyword evidence="5" id="KW-0949">S-adenosyl-L-methionine</keyword>
<evidence type="ECO:0000313" key="7">
    <source>
        <dbReference type="EMBL" id="GGG15940.1"/>
    </source>
</evidence>
<evidence type="ECO:0000256" key="5">
    <source>
        <dbReference type="ARBA" id="ARBA00022691"/>
    </source>
</evidence>
<dbReference type="GO" id="GO:0032259">
    <property type="term" value="P:methylation"/>
    <property type="evidence" value="ECO:0007669"/>
    <property type="project" value="UniProtKB-KW"/>
</dbReference>
<comment type="caution">
    <text evidence="7">The sequence shown here is derived from an EMBL/GenBank/DDBJ whole genome shotgun (WGS) entry which is preliminary data.</text>
</comment>
<evidence type="ECO:0000256" key="3">
    <source>
        <dbReference type="ARBA" id="ARBA00022603"/>
    </source>
</evidence>
<keyword evidence="3" id="KW-0489">Methyltransferase</keyword>
<dbReference type="PANTHER" id="PTHR24422:SF21">
    <property type="entry name" value="CHEMOTAXIS PROTEIN METHYLTRANSFERASE 1"/>
    <property type="match status" value="1"/>
</dbReference>
<dbReference type="InterPro" id="IPR050903">
    <property type="entry name" value="Bact_Chemotaxis_MeTrfase"/>
</dbReference>
<dbReference type="InterPro" id="IPR022642">
    <property type="entry name" value="CheR_C"/>
</dbReference>
<dbReference type="SUPFAM" id="SSF53335">
    <property type="entry name" value="S-adenosyl-L-methionine-dependent methyltransferases"/>
    <property type="match status" value="1"/>
</dbReference>
<feature type="domain" description="CheR-type methyltransferase" evidence="6">
    <location>
        <begin position="1"/>
        <end position="266"/>
    </location>
</feature>
<evidence type="ECO:0000259" key="6">
    <source>
        <dbReference type="PROSITE" id="PS50123"/>
    </source>
</evidence>
<keyword evidence="4" id="KW-0808">Transferase</keyword>
<dbReference type="InterPro" id="IPR000780">
    <property type="entry name" value="CheR_MeTrfase"/>
</dbReference>
<dbReference type="EMBL" id="BMKS01000001">
    <property type="protein sequence ID" value="GGG15940.1"/>
    <property type="molecule type" value="Genomic_DNA"/>
</dbReference>
<proteinExistence type="predicted"/>
<dbReference type="Pfam" id="PF01739">
    <property type="entry name" value="CheR"/>
    <property type="match status" value="1"/>
</dbReference>
<evidence type="ECO:0000256" key="4">
    <source>
        <dbReference type="ARBA" id="ARBA00022679"/>
    </source>
</evidence>
<dbReference type="Pfam" id="PF03705">
    <property type="entry name" value="CheR_N"/>
    <property type="match status" value="1"/>
</dbReference>
<evidence type="ECO:0000256" key="1">
    <source>
        <dbReference type="ARBA" id="ARBA00001541"/>
    </source>
</evidence>
<evidence type="ECO:0000313" key="8">
    <source>
        <dbReference type="Proteomes" id="UP000597507"/>
    </source>
</evidence>
<gene>
    <name evidence="7" type="ORF">GCM10010964_00320</name>
</gene>
<keyword evidence="8" id="KW-1185">Reference proteome</keyword>
<organism evidence="7 8">
    <name type="scientific">Caldovatus sediminis</name>
    <dbReference type="NCBI Taxonomy" id="2041189"/>
    <lineage>
        <taxon>Bacteria</taxon>
        <taxon>Pseudomonadati</taxon>
        <taxon>Pseudomonadota</taxon>
        <taxon>Alphaproteobacteria</taxon>
        <taxon>Acetobacterales</taxon>
        <taxon>Roseomonadaceae</taxon>
        <taxon>Caldovatus</taxon>
    </lineage>
</organism>
<dbReference type="PRINTS" id="PR00996">
    <property type="entry name" value="CHERMTFRASE"/>
</dbReference>
<comment type="catalytic activity">
    <reaction evidence="1">
        <text>L-glutamyl-[protein] + S-adenosyl-L-methionine = [protein]-L-glutamate 5-O-methyl ester + S-adenosyl-L-homocysteine</text>
        <dbReference type="Rhea" id="RHEA:24452"/>
        <dbReference type="Rhea" id="RHEA-COMP:10208"/>
        <dbReference type="Rhea" id="RHEA-COMP:10311"/>
        <dbReference type="ChEBI" id="CHEBI:29973"/>
        <dbReference type="ChEBI" id="CHEBI:57856"/>
        <dbReference type="ChEBI" id="CHEBI:59789"/>
        <dbReference type="ChEBI" id="CHEBI:82795"/>
        <dbReference type="EC" id="2.1.1.80"/>
    </reaction>
</comment>
<dbReference type="Gene3D" id="3.40.50.150">
    <property type="entry name" value="Vaccinia Virus protein VP39"/>
    <property type="match status" value="1"/>
</dbReference>
<dbReference type="GO" id="GO:0008983">
    <property type="term" value="F:protein-glutamate O-methyltransferase activity"/>
    <property type="evidence" value="ECO:0007669"/>
    <property type="project" value="UniProtKB-EC"/>
</dbReference>
<dbReference type="InterPro" id="IPR022641">
    <property type="entry name" value="CheR_N"/>
</dbReference>
<dbReference type="SUPFAM" id="SSF47757">
    <property type="entry name" value="Chemotaxis receptor methyltransferase CheR, N-terminal domain"/>
    <property type="match status" value="1"/>
</dbReference>
<dbReference type="InterPro" id="IPR036804">
    <property type="entry name" value="CheR_N_sf"/>
</dbReference>
<accession>A0A8J3EAK3</accession>
<dbReference type="SMART" id="SM00138">
    <property type="entry name" value="MeTrc"/>
    <property type="match status" value="1"/>
</dbReference>
<dbReference type="Proteomes" id="UP000597507">
    <property type="component" value="Unassembled WGS sequence"/>
</dbReference>
<dbReference type="RefSeq" id="WP_188897238.1">
    <property type="nucleotide sequence ID" value="NZ_BMKS01000001.1"/>
</dbReference>
<dbReference type="PANTHER" id="PTHR24422">
    <property type="entry name" value="CHEMOTAXIS PROTEIN METHYLTRANSFERASE"/>
    <property type="match status" value="1"/>
</dbReference>
<dbReference type="PROSITE" id="PS50123">
    <property type="entry name" value="CHER"/>
    <property type="match status" value="1"/>
</dbReference>